<keyword evidence="3" id="KW-1185">Reference proteome</keyword>
<dbReference type="RefSeq" id="WP_193917349.1">
    <property type="nucleotide sequence ID" value="NZ_JADEWL010000008.1"/>
</dbReference>
<organism evidence="2 3">
    <name type="scientific">Plectonema cf. radiosum LEGE 06105</name>
    <dbReference type="NCBI Taxonomy" id="945769"/>
    <lineage>
        <taxon>Bacteria</taxon>
        <taxon>Bacillati</taxon>
        <taxon>Cyanobacteriota</taxon>
        <taxon>Cyanophyceae</taxon>
        <taxon>Oscillatoriophycideae</taxon>
        <taxon>Oscillatoriales</taxon>
        <taxon>Microcoleaceae</taxon>
        <taxon>Plectonema</taxon>
    </lineage>
</organism>
<keyword evidence="1" id="KW-0472">Membrane</keyword>
<proteinExistence type="predicted"/>
<gene>
    <name evidence="2" type="ORF">IQ247_04120</name>
</gene>
<evidence type="ECO:0000256" key="1">
    <source>
        <dbReference type="SAM" id="Phobius"/>
    </source>
</evidence>
<dbReference type="AlphaFoldDB" id="A0A8J7F3Y4"/>
<keyword evidence="1" id="KW-1133">Transmembrane helix</keyword>
<feature type="transmembrane region" description="Helical" evidence="1">
    <location>
        <begin position="67"/>
        <end position="89"/>
    </location>
</feature>
<protein>
    <recommendedName>
        <fullName evidence="4">DUF2269 domain-containing protein</fullName>
    </recommendedName>
</protein>
<feature type="transmembrane region" description="Helical" evidence="1">
    <location>
        <begin position="150"/>
        <end position="170"/>
    </location>
</feature>
<reference evidence="2" key="1">
    <citation type="submission" date="2020-10" db="EMBL/GenBank/DDBJ databases">
        <authorList>
            <person name="Castelo-Branco R."/>
            <person name="Eusebio N."/>
            <person name="Adriana R."/>
            <person name="Vieira A."/>
            <person name="Brugerolle De Fraissinette N."/>
            <person name="Rezende De Castro R."/>
            <person name="Schneider M.P."/>
            <person name="Vasconcelos V."/>
            <person name="Leao P.N."/>
        </authorList>
    </citation>
    <scope>NUCLEOTIDE SEQUENCE</scope>
    <source>
        <strain evidence="2">LEGE 06105</strain>
    </source>
</reference>
<keyword evidence="1" id="KW-0812">Transmembrane</keyword>
<evidence type="ECO:0000313" key="3">
    <source>
        <dbReference type="Proteomes" id="UP000620559"/>
    </source>
</evidence>
<feature type="transmembrane region" description="Helical" evidence="1">
    <location>
        <begin position="23"/>
        <end position="47"/>
    </location>
</feature>
<feature type="transmembrane region" description="Helical" evidence="1">
    <location>
        <begin position="101"/>
        <end position="120"/>
    </location>
</feature>
<name>A0A8J7F3Y4_9CYAN</name>
<dbReference type="Proteomes" id="UP000620559">
    <property type="component" value="Unassembled WGS sequence"/>
</dbReference>
<sequence length="179" mass="20093">MTTLEITPKNKKPFKLSLKQKNWVLSFHIGFAALWTGTVLSMFLLALRNKDTANSDILFALNSAINLLDDVVVIPAAIGSVVTATLLCWQTNYGFFKFYWVIAKWILTTGLIIFGTFWLFPWGNATENIALSEGLEAFKNPIYLFDAKGVLIGSLIQVSFLFVIIAISTLKPWGRRNLK</sequence>
<evidence type="ECO:0008006" key="4">
    <source>
        <dbReference type="Google" id="ProtNLM"/>
    </source>
</evidence>
<accession>A0A8J7F3Y4</accession>
<dbReference type="EMBL" id="JADEWL010000008">
    <property type="protein sequence ID" value="MBE9211914.1"/>
    <property type="molecule type" value="Genomic_DNA"/>
</dbReference>
<evidence type="ECO:0000313" key="2">
    <source>
        <dbReference type="EMBL" id="MBE9211914.1"/>
    </source>
</evidence>
<comment type="caution">
    <text evidence="2">The sequence shown here is derived from an EMBL/GenBank/DDBJ whole genome shotgun (WGS) entry which is preliminary data.</text>
</comment>